<dbReference type="FunFam" id="3.30.1360.60:FF:000001">
    <property type="entry name" value="PTS system glucose-specific IIBC component PtsG"/>
    <property type="match status" value="1"/>
</dbReference>
<keyword evidence="10 12" id="KW-0472">Membrane</keyword>
<gene>
    <name evidence="15" type="ORF">DW084_08650</name>
</gene>
<dbReference type="AlphaFoldDB" id="A0A415ESR4"/>
<keyword evidence="8" id="KW-0418">Kinase</keyword>
<name>A0A415ESR4_ENTCA</name>
<evidence type="ECO:0000256" key="4">
    <source>
        <dbReference type="ARBA" id="ARBA00022597"/>
    </source>
</evidence>
<organism evidence="15 16">
    <name type="scientific">Enterococcus casseliflavus</name>
    <name type="common">Enterococcus flavescens</name>
    <dbReference type="NCBI Taxonomy" id="37734"/>
    <lineage>
        <taxon>Bacteria</taxon>
        <taxon>Bacillati</taxon>
        <taxon>Bacillota</taxon>
        <taxon>Bacilli</taxon>
        <taxon>Lactobacillales</taxon>
        <taxon>Enterococcaceae</taxon>
        <taxon>Enterococcus</taxon>
    </lineage>
</organism>
<keyword evidence="6" id="KW-0598">Phosphotransferase system</keyword>
<reference evidence="15 16" key="1">
    <citation type="submission" date="2018-08" db="EMBL/GenBank/DDBJ databases">
        <title>A genome reference for cultivated species of the human gut microbiota.</title>
        <authorList>
            <person name="Zou Y."/>
            <person name="Xue W."/>
            <person name="Luo G."/>
        </authorList>
    </citation>
    <scope>NUCLEOTIDE SEQUENCE [LARGE SCALE GENOMIC DNA]</scope>
    <source>
        <strain evidence="15 16">AF48-16</strain>
    </source>
</reference>
<evidence type="ECO:0000256" key="5">
    <source>
        <dbReference type="ARBA" id="ARBA00022679"/>
    </source>
</evidence>
<keyword evidence="9 12" id="KW-1133">Transmembrane helix</keyword>
<evidence type="ECO:0000259" key="13">
    <source>
        <dbReference type="PROSITE" id="PS51098"/>
    </source>
</evidence>
<evidence type="ECO:0000256" key="11">
    <source>
        <dbReference type="PROSITE-ProRule" id="PRU00421"/>
    </source>
</evidence>
<dbReference type="Gene3D" id="3.30.1360.60">
    <property type="entry name" value="Glucose permease domain IIB"/>
    <property type="match status" value="1"/>
</dbReference>
<evidence type="ECO:0000259" key="14">
    <source>
        <dbReference type="PROSITE" id="PS51103"/>
    </source>
</evidence>
<dbReference type="GO" id="GO:0015771">
    <property type="term" value="P:trehalose transport"/>
    <property type="evidence" value="ECO:0007669"/>
    <property type="project" value="TreeGrafter"/>
</dbReference>
<feature type="transmembrane region" description="Helical" evidence="12">
    <location>
        <begin position="436"/>
        <end position="459"/>
    </location>
</feature>
<feature type="domain" description="PTS EIIB type-1" evidence="13">
    <location>
        <begin position="4"/>
        <end position="86"/>
    </location>
</feature>
<dbReference type="GO" id="GO:0016301">
    <property type="term" value="F:kinase activity"/>
    <property type="evidence" value="ECO:0007669"/>
    <property type="project" value="UniProtKB-KW"/>
</dbReference>
<dbReference type="Pfam" id="PF00367">
    <property type="entry name" value="PTS_EIIB"/>
    <property type="match status" value="1"/>
</dbReference>
<feature type="transmembrane region" description="Helical" evidence="12">
    <location>
        <begin position="112"/>
        <end position="133"/>
    </location>
</feature>
<dbReference type="EMBL" id="QRMZ01000010">
    <property type="protein sequence ID" value="RHK06340.1"/>
    <property type="molecule type" value="Genomic_DNA"/>
</dbReference>
<dbReference type="PROSITE" id="PS01035">
    <property type="entry name" value="PTS_EIIB_TYPE_1_CYS"/>
    <property type="match status" value="1"/>
</dbReference>
<feature type="transmembrane region" description="Helical" evidence="12">
    <location>
        <begin position="153"/>
        <end position="173"/>
    </location>
</feature>
<evidence type="ECO:0000313" key="16">
    <source>
        <dbReference type="Proteomes" id="UP000286288"/>
    </source>
</evidence>
<dbReference type="GO" id="GO:0090589">
    <property type="term" value="F:protein-phosphocysteine-trehalose phosphotransferase system transporter activity"/>
    <property type="evidence" value="ECO:0007669"/>
    <property type="project" value="TreeGrafter"/>
</dbReference>
<dbReference type="InterPro" id="IPR050558">
    <property type="entry name" value="PTS_Sugar-Specific_Components"/>
</dbReference>
<feature type="active site" description="Phosphocysteine intermediate; for EIIB activity" evidence="11">
    <location>
        <position position="26"/>
    </location>
</feature>
<dbReference type="InterPro" id="IPR013013">
    <property type="entry name" value="PTS_EIIC_1"/>
</dbReference>
<proteinExistence type="predicted"/>
<evidence type="ECO:0000256" key="2">
    <source>
        <dbReference type="ARBA" id="ARBA00022448"/>
    </source>
</evidence>
<feature type="transmembrane region" description="Helical" evidence="12">
    <location>
        <begin position="334"/>
        <end position="353"/>
    </location>
</feature>
<dbReference type="PANTHER" id="PTHR30175:SF1">
    <property type="entry name" value="PTS SYSTEM ARBUTIN-, CELLOBIOSE-, AND SALICIN-SPECIFIC EIIBC COMPONENT-RELATED"/>
    <property type="match status" value="1"/>
</dbReference>
<evidence type="ECO:0000256" key="6">
    <source>
        <dbReference type="ARBA" id="ARBA00022683"/>
    </source>
</evidence>
<evidence type="ECO:0000256" key="7">
    <source>
        <dbReference type="ARBA" id="ARBA00022692"/>
    </source>
</evidence>
<evidence type="ECO:0000256" key="1">
    <source>
        <dbReference type="ARBA" id="ARBA00004651"/>
    </source>
</evidence>
<feature type="transmembrane region" description="Helical" evidence="12">
    <location>
        <begin position="299"/>
        <end position="322"/>
    </location>
</feature>
<evidence type="ECO:0000256" key="9">
    <source>
        <dbReference type="ARBA" id="ARBA00022989"/>
    </source>
</evidence>
<dbReference type="Pfam" id="PF02378">
    <property type="entry name" value="PTS_EIIC"/>
    <property type="match status" value="1"/>
</dbReference>
<dbReference type="RefSeq" id="WP_151195687.1">
    <property type="nucleotide sequence ID" value="NZ_JAOURU010000010.1"/>
</dbReference>
<dbReference type="SUPFAM" id="SSF55604">
    <property type="entry name" value="Glucose permease domain IIB"/>
    <property type="match status" value="1"/>
</dbReference>
<evidence type="ECO:0000256" key="3">
    <source>
        <dbReference type="ARBA" id="ARBA00022475"/>
    </source>
</evidence>
<protein>
    <submittedName>
        <fullName evidence="15">Beta-xylosidase</fullName>
    </submittedName>
</protein>
<dbReference type="GO" id="GO:0005886">
    <property type="term" value="C:plasma membrane"/>
    <property type="evidence" value="ECO:0007669"/>
    <property type="project" value="UniProtKB-SubCell"/>
</dbReference>
<dbReference type="CDD" id="cd00212">
    <property type="entry name" value="PTS_IIB_glc"/>
    <property type="match status" value="1"/>
</dbReference>
<keyword evidence="4" id="KW-0762">Sugar transport</keyword>
<feature type="transmembrane region" description="Helical" evidence="12">
    <location>
        <begin position="274"/>
        <end position="292"/>
    </location>
</feature>
<dbReference type="InterPro" id="IPR036878">
    <property type="entry name" value="Glu_permease_IIB"/>
</dbReference>
<dbReference type="Proteomes" id="UP000286288">
    <property type="component" value="Unassembled WGS sequence"/>
</dbReference>
<keyword evidence="5" id="KW-0808">Transferase</keyword>
<evidence type="ECO:0000256" key="12">
    <source>
        <dbReference type="SAM" id="Phobius"/>
    </source>
</evidence>
<accession>A0A415ESR4</accession>
<dbReference type="GO" id="GO:0008982">
    <property type="term" value="F:protein-N(PI)-phosphohistidine-sugar phosphotransferase activity"/>
    <property type="evidence" value="ECO:0007669"/>
    <property type="project" value="InterPro"/>
</dbReference>
<feature type="transmembrane region" description="Helical" evidence="12">
    <location>
        <begin position="185"/>
        <end position="206"/>
    </location>
</feature>
<evidence type="ECO:0000313" key="15">
    <source>
        <dbReference type="EMBL" id="RHK06340.1"/>
    </source>
</evidence>
<comment type="subcellular location">
    <subcellularLocation>
        <location evidence="1">Cell membrane</location>
        <topology evidence="1">Multi-pass membrane protein</topology>
    </subcellularLocation>
</comment>
<feature type="transmembrane region" description="Helical" evidence="12">
    <location>
        <begin position="365"/>
        <end position="384"/>
    </location>
</feature>
<feature type="transmembrane region" description="Helical" evidence="12">
    <location>
        <begin position="218"/>
        <end position="238"/>
    </location>
</feature>
<sequence length="469" mass="50655">MSDKQLATYMIEYVGGKNNIKNVVHCITRVRFYLVDKERADTNKIKELDGVMGVVEAQGQYQVVVGNKVNAIYEEVMRQLNNDQAFDSTEGVVENDSNSDFLQLFRNGFNQFIGIITGSMMPVIGLLAGAGIIKGLQASLVTFGLLQDSSQSYLLINTIADGIFYFLPVILGFTAAQKLKVNPIVLAVVGAILIHPNIVTIASSTAAKVAIFGIEFPIMNYTASVFPILVAAWLATYVEKFLKKIVPLVISSIVSPIVEVLVLSLAVLLIIGPIITIISDGLAFGISTIFDFNTIIGGAVYCALFPVLVVFGMHWPLIPIIVNDLTVNGFSMMNAFSSVLMIGIAGATCSIALKTKKAQLKQVAFAATLSQICGVGEPAIYGILLKYKKVFYLVTLSNIFGGALAGFLHLVNYGFAGGVIGFASFINPIAGIDNNFYAYLLSHIGTFLLSFLLTWLFGFNDKMKAADEL</sequence>
<feature type="transmembrane region" description="Helical" evidence="12">
    <location>
        <begin position="245"/>
        <end position="268"/>
    </location>
</feature>
<dbReference type="PANTHER" id="PTHR30175">
    <property type="entry name" value="PHOSPHOTRANSFERASE SYSTEM TRANSPORT PROTEIN"/>
    <property type="match status" value="1"/>
</dbReference>
<dbReference type="InterPro" id="IPR003352">
    <property type="entry name" value="PTS_EIIC"/>
</dbReference>
<keyword evidence="3" id="KW-1003">Cell membrane</keyword>
<evidence type="ECO:0000256" key="10">
    <source>
        <dbReference type="ARBA" id="ARBA00023136"/>
    </source>
</evidence>
<dbReference type="InterPro" id="IPR018113">
    <property type="entry name" value="PTrfase_EIIB_Cys"/>
</dbReference>
<dbReference type="PROSITE" id="PS51103">
    <property type="entry name" value="PTS_EIIC_TYPE_1"/>
    <property type="match status" value="1"/>
</dbReference>
<dbReference type="PROSITE" id="PS51098">
    <property type="entry name" value="PTS_EIIB_TYPE_1"/>
    <property type="match status" value="1"/>
</dbReference>
<dbReference type="InterPro" id="IPR001996">
    <property type="entry name" value="PTS_IIB_1"/>
</dbReference>
<keyword evidence="2" id="KW-0813">Transport</keyword>
<comment type="caution">
    <text evidence="15">The sequence shown here is derived from an EMBL/GenBank/DDBJ whole genome shotgun (WGS) entry which is preliminary data.</text>
</comment>
<keyword evidence="7 12" id="KW-0812">Transmembrane</keyword>
<evidence type="ECO:0000256" key="8">
    <source>
        <dbReference type="ARBA" id="ARBA00022777"/>
    </source>
</evidence>
<feature type="domain" description="PTS EIIC type-1" evidence="14">
    <location>
        <begin position="114"/>
        <end position="469"/>
    </location>
</feature>
<dbReference type="GO" id="GO:0009401">
    <property type="term" value="P:phosphoenolpyruvate-dependent sugar phosphotransferase system"/>
    <property type="evidence" value="ECO:0007669"/>
    <property type="project" value="UniProtKB-KW"/>
</dbReference>